<evidence type="ECO:0000313" key="3">
    <source>
        <dbReference type="Proteomes" id="UP000298652"/>
    </source>
</evidence>
<gene>
    <name evidence="2" type="ORF">SEVIR_1G362466v2</name>
</gene>
<evidence type="ECO:0000313" key="2">
    <source>
        <dbReference type="EMBL" id="TKW42119.1"/>
    </source>
</evidence>
<feature type="chain" id="PRO_5020209787" description="Secreted protein" evidence="1">
    <location>
        <begin position="21"/>
        <end position="76"/>
    </location>
</feature>
<keyword evidence="1" id="KW-0732">Signal</keyword>
<proteinExistence type="predicted"/>
<protein>
    <recommendedName>
        <fullName evidence="4">Secreted protein</fullName>
    </recommendedName>
</protein>
<dbReference type="AlphaFoldDB" id="A0A4U6WKQ6"/>
<evidence type="ECO:0000256" key="1">
    <source>
        <dbReference type="SAM" id="SignalP"/>
    </source>
</evidence>
<organism evidence="2 3">
    <name type="scientific">Setaria viridis</name>
    <name type="common">Green bristlegrass</name>
    <name type="synonym">Setaria italica subsp. viridis</name>
    <dbReference type="NCBI Taxonomy" id="4556"/>
    <lineage>
        <taxon>Eukaryota</taxon>
        <taxon>Viridiplantae</taxon>
        <taxon>Streptophyta</taxon>
        <taxon>Embryophyta</taxon>
        <taxon>Tracheophyta</taxon>
        <taxon>Spermatophyta</taxon>
        <taxon>Magnoliopsida</taxon>
        <taxon>Liliopsida</taxon>
        <taxon>Poales</taxon>
        <taxon>Poaceae</taxon>
        <taxon>PACMAD clade</taxon>
        <taxon>Panicoideae</taxon>
        <taxon>Panicodae</taxon>
        <taxon>Paniceae</taxon>
        <taxon>Cenchrinae</taxon>
        <taxon>Setaria</taxon>
    </lineage>
</organism>
<keyword evidence="3" id="KW-1185">Reference proteome</keyword>
<name>A0A4U6WKQ6_SETVI</name>
<reference evidence="2" key="1">
    <citation type="submission" date="2019-03" db="EMBL/GenBank/DDBJ databases">
        <title>WGS assembly of Setaria viridis.</title>
        <authorList>
            <person name="Huang P."/>
            <person name="Jenkins J."/>
            <person name="Grimwood J."/>
            <person name="Barry K."/>
            <person name="Healey A."/>
            <person name="Mamidi S."/>
            <person name="Sreedasyam A."/>
            <person name="Shu S."/>
            <person name="Feldman M."/>
            <person name="Wu J."/>
            <person name="Yu Y."/>
            <person name="Chen C."/>
            <person name="Johnson J."/>
            <person name="Rokhsar D."/>
            <person name="Baxter I."/>
            <person name="Schmutz J."/>
            <person name="Brutnell T."/>
            <person name="Kellogg E."/>
        </authorList>
    </citation>
    <scope>NUCLEOTIDE SEQUENCE [LARGE SCALE GENOMIC DNA]</scope>
</reference>
<dbReference type="Gramene" id="TKW42119">
    <property type="protein sequence ID" value="TKW42119"/>
    <property type="gene ID" value="SEVIR_1G362466v2"/>
</dbReference>
<dbReference type="EMBL" id="CM016552">
    <property type="protein sequence ID" value="TKW42119.1"/>
    <property type="molecule type" value="Genomic_DNA"/>
</dbReference>
<accession>A0A4U6WKQ6</accession>
<sequence length="76" mass="8487">MQFWVVEGMMFLLPPMPAAAGFRFQTPESSPENFYWIPCCCSHPSLLPLLAVKSIPGQMGFPLPCIHDMSEKASEI</sequence>
<feature type="signal peptide" evidence="1">
    <location>
        <begin position="1"/>
        <end position="20"/>
    </location>
</feature>
<evidence type="ECO:0008006" key="4">
    <source>
        <dbReference type="Google" id="ProtNLM"/>
    </source>
</evidence>
<dbReference type="Proteomes" id="UP000298652">
    <property type="component" value="Chromosome 1"/>
</dbReference>